<name>A0AAD5RK73_9PEZI</name>
<comment type="caution">
    <text evidence="1">The sequence shown here is derived from an EMBL/GenBank/DDBJ whole genome shotgun (WGS) entry which is preliminary data.</text>
</comment>
<gene>
    <name evidence="1" type="ORF">MKZ38_005856</name>
</gene>
<evidence type="ECO:0000313" key="1">
    <source>
        <dbReference type="EMBL" id="KAJ2896132.1"/>
    </source>
</evidence>
<dbReference type="InterPro" id="IPR036610">
    <property type="entry name" value="PEBP-like_sf"/>
</dbReference>
<accession>A0AAD5RK73</accession>
<dbReference type="SUPFAM" id="SSF49777">
    <property type="entry name" value="PEBP-like"/>
    <property type="match status" value="1"/>
</dbReference>
<dbReference type="InterPro" id="IPR049556">
    <property type="entry name" value="PhiB"/>
</dbReference>
<sequence length="211" mass="23678">MTAILEVTLSTLFFSFRGRDAKLFTRSPPFSSAPKNITVTSPLGASSPDTDIPREYMAPHTVFPTIEWSCDDKSMEENVKEWLVVSEDPDAPLPRPVVHGLFGGIEPRRRKVENGDVEAVGQQNAKDGQNRVKGGFWYGKARRPMIYIPPRPLIGHGKHRYFFQVIALSEPVDEKVAETTPTWDILLQEIGGNIIGWGEWVGGCERTWANR</sequence>
<dbReference type="Pfam" id="PF01161">
    <property type="entry name" value="PBP"/>
    <property type="match status" value="1"/>
</dbReference>
<organism evidence="1 2">
    <name type="scientific">Zalerion maritima</name>
    <dbReference type="NCBI Taxonomy" id="339359"/>
    <lineage>
        <taxon>Eukaryota</taxon>
        <taxon>Fungi</taxon>
        <taxon>Dikarya</taxon>
        <taxon>Ascomycota</taxon>
        <taxon>Pezizomycotina</taxon>
        <taxon>Sordariomycetes</taxon>
        <taxon>Lulworthiomycetidae</taxon>
        <taxon>Lulworthiales</taxon>
        <taxon>Lulworthiaceae</taxon>
        <taxon>Zalerion</taxon>
    </lineage>
</organism>
<dbReference type="EMBL" id="JAKWBI020000352">
    <property type="protein sequence ID" value="KAJ2896132.1"/>
    <property type="molecule type" value="Genomic_DNA"/>
</dbReference>
<dbReference type="Gene3D" id="3.90.280.10">
    <property type="entry name" value="PEBP-like"/>
    <property type="match status" value="1"/>
</dbReference>
<dbReference type="Proteomes" id="UP001201980">
    <property type="component" value="Unassembled WGS sequence"/>
</dbReference>
<dbReference type="CDD" id="cd00457">
    <property type="entry name" value="PEBP"/>
    <property type="match status" value="1"/>
</dbReference>
<keyword evidence="2" id="KW-1185">Reference proteome</keyword>
<protein>
    <recommendedName>
        <fullName evidence="3">PEBP-like protein</fullName>
    </recommendedName>
</protein>
<dbReference type="InterPro" id="IPR008914">
    <property type="entry name" value="PEBP"/>
</dbReference>
<dbReference type="AlphaFoldDB" id="A0AAD5RK73"/>
<evidence type="ECO:0000313" key="2">
    <source>
        <dbReference type="Proteomes" id="UP001201980"/>
    </source>
</evidence>
<reference evidence="1" key="1">
    <citation type="submission" date="2022-07" db="EMBL/GenBank/DDBJ databases">
        <title>Draft genome sequence of Zalerion maritima ATCC 34329, a (micro)plastics degrading marine fungus.</title>
        <authorList>
            <person name="Paco A."/>
            <person name="Goncalves M.F.M."/>
            <person name="Rocha-Santos T.A.P."/>
            <person name="Alves A."/>
        </authorList>
    </citation>
    <scope>NUCLEOTIDE SEQUENCE</scope>
    <source>
        <strain evidence="1">ATCC 34329</strain>
    </source>
</reference>
<evidence type="ECO:0008006" key="3">
    <source>
        <dbReference type="Google" id="ProtNLM"/>
    </source>
</evidence>
<proteinExistence type="predicted"/>